<reference evidence="7 8" key="1">
    <citation type="submission" date="2016-07" db="EMBL/GenBank/DDBJ databases">
        <title>Pervasive Adenine N6-methylation of Active Genes in Fungi.</title>
        <authorList>
            <consortium name="DOE Joint Genome Institute"/>
            <person name="Mondo S.J."/>
            <person name="Dannebaum R.O."/>
            <person name="Kuo R.C."/>
            <person name="Labutti K."/>
            <person name="Haridas S."/>
            <person name="Kuo A."/>
            <person name="Salamov A."/>
            <person name="Ahrendt S.R."/>
            <person name="Lipzen A."/>
            <person name="Sullivan W."/>
            <person name="Andreopoulos W.B."/>
            <person name="Clum A."/>
            <person name="Lindquist E."/>
            <person name="Daum C."/>
            <person name="Ramamoorthy G.K."/>
            <person name="Gryganskyi A."/>
            <person name="Culley D."/>
            <person name="Magnuson J.K."/>
            <person name="James T.Y."/>
            <person name="O'Malley M.A."/>
            <person name="Stajich J.E."/>
            <person name="Spatafora J.W."/>
            <person name="Visel A."/>
            <person name="Grigoriev I.V."/>
        </authorList>
    </citation>
    <scope>NUCLEOTIDE SEQUENCE [LARGE SCALE GENOMIC DNA]</scope>
    <source>
        <strain evidence="7 8">NRRL 3301</strain>
    </source>
</reference>
<dbReference type="PANTHER" id="PTHR13767">
    <property type="entry name" value="TRNA-PSEUDOURIDINE SYNTHASE"/>
    <property type="match status" value="1"/>
</dbReference>
<sequence>MASLKQSLNGVFAVCKPKGITSREAATRVQLDLTRLVYETDTPWNIKLKQRVKVGMGGILDPMAEGVLVLGVGDGCKKLGGYLTGTKMYEATAQFGQTTDTYDAEGKFTTTMPTDHIDQPLLTSILDHFRGNIMQKPPLYSSLKMDGKRLYEYAREGKPLPREIQARPVTIERLELLDFSPETMQASYEVECHGGTYVRSLLYDMGQAVNSCAYMTRLVRTQQGQWTLKDCLSLDAIKDLDLVKRSLTNE</sequence>
<name>A0A1X2GJ32_9FUNG</name>
<organism evidence="7 8">
    <name type="scientific">Hesseltinella vesiculosa</name>
    <dbReference type="NCBI Taxonomy" id="101127"/>
    <lineage>
        <taxon>Eukaryota</taxon>
        <taxon>Fungi</taxon>
        <taxon>Fungi incertae sedis</taxon>
        <taxon>Mucoromycota</taxon>
        <taxon>Mucoromycotina</taxon>
        <taxon>Mucoromycetes</taxon>
        <taxon>Mucorales</taxon>
        <taxon>Cunninghamellaceae</taxon>
        <taxon>Hesseltinella</taxon>
    </lineage>
</organism>
<feature type="domain" description="Pseudouridine synthase II N-terminal" evidence="6">
    <location>
        <begin position="50"/>
        <end position="198"/>
    </location>
</feature>
<keyword evidence="5" id="KW-0413">Isomerase</keyword>
<evidence type="ECO:0000256" key="4">
    <source>
        <dbReference type="ARBA" id="ARBA00022694"/>
    </source>
</evidence>
<dbReference type="SUPFAM" id="SSF55120">
    <property type="entry name" value="Pseudouridine synthase"/>
    <property type="match status" value="1"/>
</dbReference>
<proteinExistence type="inferred from homology"/>
<dbReference type="GO" id="GO:0160148">
    <property type="term" value="F:tRNA pseudouridine(55) synthase activity"/>
    <property type="evidence" value="ECO:0007669"/>
    <property type="project" value="UniProtKB-EC"/>
</dbReference>
<evidence type="ECO:0000259" key="6">
    <source>
        <dbReference type="Pfam" id="PF01509"/>
    </source>
</evidence>
<evidence type="ECO:0000256" key="5">
    <source>
        <dbReference type="ARBA" id="ARBA00023235"/>
    </source>
</evidence>
<dbReference type="NCBIfam" id="TIGR00431">
    <property type="entry name" value="TruB"/>
    <property type="match status" value="1"/>
</dbReference>
<dbReference type="GO" id="GO:1990481">
    <property type="term" value="P:mRNA pseudouridine synthesis"/>
    <property type="evidence" value="ECO:0007669"/>
    <property type="project" value="TreeGrafter"/>
</dbReference>
<protein>
    <recommendedName>
        <fullName evidence="3">tRNA pseudouridine(55) synthase</fullName>
        <ecNumber evidence="3">5.4.99.25</ecNumber>
    </recommendedName>
</protein>
<dbReference type="OrthoDB" id="9995526at2759"/>
<dbReference type="Gene3D" id="3.30.2350.10">
    <property type="entry name" value="Pseudouridine synthase"/>
    <property type="match status" value="1"/>
</dbReference>
<accession>A0A1X2GJ32</accession>
<dbReference type="GO" id="GO:0006400">
    <property type="term" value="P:tRNA modification"/>
    <property type="evidence" value="ECO:0007669"/>
    <property type="project" value="TreeGrafter"/>
</dbReference>
<dbReference type="HAMAP" id="MF_01080">
    <property type="entry name" value="TruB_bact"/>
    <property type="match status" value="1"/>
</dbReference>
<dbReference type="STRING" id="101127.A0A1X2GJ32"/>
<evidence type="ECO:0000256" key="2">
    <source>
        <dbReference type="ARBA" id="ARBA00008999"/>
    </source>
</evidence>
<dbReference type="EMBL" id="MCGT01000012">
    <property type="protein sequence ID" value="ORX55012.1"/>
    <property type="molecule type" value="Genomic_DNA"/>
</dbReference>
<dbReference type="InterPro" id="IPR014780">
    <property type="entry name" value="tRNA_psdUridine_synth_TruB"/>
</dbReference>
<comment type="catalytic activity">
    <reaction evidence="1">
        <text>a uridine in mRNA = a pseudouridine in mRNA</text>
        <dbReference type="Rhea" id="RHEA:56644"/>
        <dbReference type="Rhea" id="RHEA-COMP:14658"/>
        <dbReference type="Rhea" id="RHEA-COMP:14659"/>
        <dbReference type="ChEBI" id="CHEBI:65314"/>
        <dbReference type="ChEBI" id="CHEBI:65315"/>
    </reaction>
</comment>
<dbReference type="InterPro" id="IPR002501">
    <property type="entry name" value="PsdUridine_synth_N"/>
</dbReference>
<dbReference type="GO" id="GO:0005634">
    <property type="term" value="C:nucleus"/>
    <property type="evidence" value="ECO:0007669"/>
    <property type="project" value="TreeGrafter"/>
</dbReference>
<dbReference type="GO" id="GO:0003723">
    <property type="term" value="F:RNA binding"/>
    <property type="evidence" value="ECO:0007669"/>
    <property type="project" value="InterPro"/>
</dbReference>
<evidence type="ECO:0000313" key="7">
    <source>
        <dbReference type="EMBL" id="ORX55012.1"/>
    </source>
</evidence>
<dbReference type="AlphaFoldDB" id="A0A1X2GJ32"/>
<keyword evidence="8" id="KW-1185">Reference proteome</keyword>
<dbReference type="PANTHER" id="PTHR13767:SF2">
    <property type="entry name" value="PSEUDOURIDYLATE SYNTHASE TRUB1"/>
    <property type="match status" value="1"/>
</dbReference>
<keyword evidence="4" id="KW-0819">tRNA processing</keyword>
<dbReference type="Pfam" id="PF01509">
    <property type="entry name" value="TruB_N"/>
    <property type="match status" value="1"/>
</dbReference>
<dbReference type="Proteomes" id="UP000242146">
    <property type="component" value="Unassembled WGS sequence"/>
</dbReference>
<evidence type="ECO:0000313" key="8">
    <source>
        <dbReference type="Proteomes" id="UP000242146"/>
    </source>
</evidence>
<dbReference type="EC" id="5.4.99.25" evidence="3"/>
<comment type="caution">
    <text evidence="7">The sequence shown here is derived from an EMBL/GenBank/DDBJ whole genome shotgun (WGS) entry which is preliminary data.</text>
</comment>
<evidence type="ECO:0000256" key="3">
    <source>
        <dbReference type="ARBA" id="ARBA00012787"/>
    </source>
</evidence>
<gene>
    <name evidence="7" type="ORF">DM01DRAFT_1366945</name>
</gene>
<comment type="similarity">
    <text evidence="2">Belongs to the pseudouridine synthase TruB family.</text>
</comment>
<evidence type="ECO:0000256" key="1">
    <source>
        <dbReference type="ARBA" id="ARBA00001166"/>
    </source>
</evidence>
<dbReference type="InterPro" id="IPR020103">
    <property type="entry name" value="PsdUridine_synth_cat_dom_sf"/>
</dbReference>